<evidence type="ECO:0000313" key="1">
    <source>
        <dbReference type="EMBL" id="CUT99791.1"/>
    </source>
</evidence>
<protein>
    <submittedName>
        <fullName evidence="1">Zinc finger C2H2 type</fullName>
    </submittedName>
</protein>
<reference evidence="1" key="1">
    <citation type="journal article" date="2013" name="Nature">
        <title>The genomes of four tapeworm species reveal adaptations to parasitism.</title>
        <authorList>
            <person name="Tsai I.J."/>
            <person name="Zarowiecki M."/>
            <person name="Holroyd N."/>
            <person name="Garciarrubio A."/>
            <person name="Sanchez-Flores A."/>
            <person name="Brooks K.L."/>
            <person name="Tracey A."/>
            <person name="Bobes R.J."/>
            <person name="Fragoso G."/>
            <person name="Sciutto E."/>
            <person name="Aslett M."/>
            <person name="Beasley H."/>
            <person name="Bennett H.M."/>
            <person name="Cai J."/>
            <person name="Camicia F."/>
            <person name="Clark R."/>
            <person name="Cucher M."/>
            <person name="De Silva N."/>
            <person name="Day T.A."/>
            <person name="Deplazes P."/>
            <person name="Estrada K."/>
            <person name="Fernandez C."/>
            <person name="Holland P.W."/>
            <person name="Hou J."/>
            <person name="Hu S."/>
            <person name="Huckvale T."/>
            <person name="Hung S.S."/>
            <person name="Kamenetzky L."/>
            <person name="Keane J.A."/>
            <person name="Kiss F."/>
            <person name="Koziol U."/>
            <person name="Lambert O."/>
            <person name="Liu K."/>
            <person name="Luo X."/>
            <person name="Luo Y."/>
            <person name="Macchiaroli N."/>
            <person name="Nichol S."/>
            <person name="Paps J."/>
            <person name="Parkinson J."/>
            <person name="Pouchkina-Stantcheva N."/>
            <person name="Riddiford N."/>
            <person name="Rosenzvit M."/>
            <person name="Salinas G."/>
            <person name="Wasmuth J.D."/>
            <person name="Zamanian M."/>
            <person name="Zheng Y."/>
            <person name="Cai X."/>
            <person name="Soberon X."/>
            <person name="Olson P.D."/>
            <person name="Laclette J.P."/>
            <person name="Brehm K."/>
            <person name="Berriman M."/>
            <person name="Garciarrubio A."/>
            <person name="Bobes R.J."/>
            <person name="Fragoso G."/>
            <person name="Sanchez-Flores A."/>
            <person name="Estrada K."/>
            <person name="Cevallos M.A."/>
            <person name="Morett E."/>
            <person name="Gonzalez V."/>
            <person name="Portillo T."/>
            <person name="Ochoa-Leyva A."/>
            <person name="Jose M.V."/>
            <person name="Sciutto E."/>
            <person name="Landa A."/>
            <person name="Jimenez L."/>
            <person name="Valdes V."/>
            <person name="Carrero J.C."/>
            <person name="Larralde C."/>
            <person name="Morales-Montor J."/>
            <person name="Limon-Lason J."/>
            <person name="Soberon X."/>
            <person name="Laclette J.P."/>
        </authorList>
    </citation>
    <scope>NUCLEOTIDE SEQUENCE [LARGE SCALE GENOMIC DNA]</scope>
</reference>
<dbReference type="AlphaFoldDB" id="A0A0S4MLY8"/>
<accession>A0A0S4MLY8</accession>
<evidence type="ECO:0000313" key="2">
    <source>
        <dbReference type="Proteomes" id="UP000017246"/>
    </source>
</evidence>
<keyword evidence="2" id="KW-1185">Reference proteome</keyword>
<proteinExistence type="predicted"/>
<dbReference type="Proteomes" id="UP000017246">
    <property type="component" value="Unassembled WGS sequence"/>
</dbReference>
<sequence>MKPFDVTSRPKSCHQIITFSRCFAATHHGTRLSCLLPPLRNWDDSCAFRAEPATGPSVASKVIGLNITMASQLTFPNCGLQSWPNGELPTLKDYYLSLFVESRQIEFQAASSRPKSYPNTGKVMMPRYASI</sequence>
<name>A0A0S4MLY8_ECHMU</name>
<organism evidence="1 2">
    <name type="scientific">Echinococcus multilocularis</name>
    <name type="common">Fox tapeworm</name>
    <dbReference type="NCBI Taxonomy" id="6211"/>
    <lineage>
        <taxon>Eukaryota</taxon>
        <taxon>Metazoa</taxon>
        <taxon>Spiralia</taxon>
        <taxon>Lophotrochozoa</taxon>
        <taxon>Platyhelminthes</taxon>
        <taxon>Cestoda</taxon>
        <taxon>Eucestoda</taxon>
        <taxon>Cyclophyllidea</taxon>
        <taxon>Taeniidae</taxon>
        <taxon>Echinococcus</taxon>
    </lineage>
</organism>
<dbReference type="EMBL" id="LN902848">
    <property type="protein sequence ID" value="CUT99791.1"/>
    <property type="molecule type" value="Genomic_DNA"/>
</dbReference>
<reference evidence="1" key="2">
    <citation type="submission" date="2015-11" db="EMBL/GenBank/DDBJ databases">
        <authorList>
            <person name="Zhang Y."/>
            <person name="Guo Z."/>
        </authorList>
    </citation>
    <scope>NUCLEOTIDE SEQUENCE</scope>
</reference>